<feature type="repeat" description="HEAT" evidence="1">
    <location>
        <begin position="349"/>
        <end position="387"/>
    </location>
</feature>
<proteinExistence type="predicted"/>
<evidence type="ECO:0000313" key="5">
    <source>
        <dbReference type="Proteomes" id="UP001162156"/>
    </source>
</evidence>
<feature type="domain" description="TTI1 N-terminal TPR" evidence="2">
    <location>
        <begin position="7"/>
        <end position="360"/>
    </location>
</feature>
<dbReference type="Pfam" id="PF21547">
    <property type="entry name" value="TTI1"/>
    <property type="match status" value="1"/>
</dbReference>
<dbReference type="InterPro" id="IPR016024">
    <property type="entry name" value="ARM-type_fold"/>
</dbReference>
<organism evidence="4 5">
    <name type="scientific">Rhamnusium bicolor</name>
    <dbReference type="NCBI Taxonomy" id="1586634"/>
    <lineage>
        <taxon>Eukaryota</taxon>
        <taxon>Metazoa</taxon>
        <taxon>Ecdysozoa</taxon>
        <taxon>Arthropoda</taxon>
        <taxon>Hexapoda</taxon>
        <taxon>Insecta</taxon>
        <taxon>Pterygota</taxon>
        <taxon>Neoptera</taxon>
        <taxon>Endopterygota</taxon>
        <taxon>Coleoptera</taxon>
        <taxon>Polyphaga</taxon>
        <taxon>Cucujiformia</taxon>
        <taxon>Chrysomeloidea</taxon>
        <taxon>Cerambycidae</taxon>
        <taxon>Lepturinae</taxon>
        <taxon>Rhagiini</taxon>
        <taxon>Rhamnusium</taxon>
    </lineage>
</organism>
<sequence>MESFQNFSKLKALCRSLIQNHKNIESIKELNIIIKDAPQTFIKVVQPTILSTFYPILKSISEDKSSFRDNEKKLIVDTLKNLFDKSTIEKLVLFFNIYSFLLFEIYDHLQHKVLSIHEEYKLSIMECMTSLAKCISTELIFVLYTRENAPKLCQMLYVAVEVAKNDQLRSLRISAMKCIMSIARVLEDDDFGDIEVRNQVAEMFLFFLPGVATGLKKIALEDEKVGHRVPVVALTAWGRIITLLMQDYNASDEKIDILKIKNTLNGKFVHSDDKKNKFEGGEEIKEFLRTTKRTIHWYSDTDKKLQPLVIEFTKLTHHSHHKVRLELVNICGLITENCFSTMPRSLSHLIEIVLALSEDENDEVKQKCNDILGKLSSQLSSSSLKSLLENLEEGFYNDINRLPRKFNGIDEREQLTSLNLIIGYINLFGEHNLSQVLLSVTHLNKLMLTLIHISELEKSNISLLEEYTVKDLELTPNQRTPWKNFRHFKEDEIRDKLGKLCTLLAKFGTFRIISDFLLDTIMYHTENRKEAIFILNETISGITYNEENIQILKNILNIYTDNSYWQVPLSVGVNHFGYVSTLAEVQNNVIQVCLLVEGIGKMALALQKYFQEFLLKTLYLVLERAGSGHPLVKAAGLLALTNMTHACGYSSITDLINSNVDYFTYFVERKLNRIEDNESVLNVLAVVLKHSTIDVLPYIADIMKEVLLQSCDKFKDKNATAFLNLFKIFIQCLTLWFKIEIKIEPLKSKAEKLQEIEHFQVSGVSAEVENTFSDDIMEKSAEEMYQEDMAKKQKELEKEIEEPEIEEYKKPDPPLHIKLTVAILKRSLHFLPSKDRTRKLLVLNILSDGLEIIKDWEDELLPIVHQIWSPLVQRFKEFDDPLIINYKLLNKLSQESYLKDKGSAYRYSQAYKLQLMILENFGRILVDLDVLEEKLNEAMDSGFNYISDKQPIPLQAACIEFFKVLANYDPEMVRSKVTFWQKENVNNEYEKNIKQICSFLDQIN</sequence>
<protein>
    <recommendedName>
        <fullName evidence="6">TELO2-interacting protein 1 homolog</fullName>
    </recommendedName>
</protein>
<feature type="domain" description="TTI1 C-terminal TPR" evidence="3">
    <location>
        <begin position="728"/>
        <end position="894"/>
    </location>
</feature>
<evidence type="ECO:0000259" key="3">
    <source>
        <dbReference type="Pfam" id="PF24181"/>
    </source>
</evidence>
<evidence type="ECO:0008006" key="6">
    <source>
        <dbReference type="Google" id="ProtNLM"/>
    </source>
</evidence>
<dbReference type="Proteomes" id="UP001162156">
    <property type="component" value="Unassembled WGS sequence"/>
</dbReference>
<dbReference type="PROSITE" id="PS50077">
    <property type="entry name" value="HEAT_REPEAT"/>
    <property type="match status" value="1"/>
</dbReference>
<name>A0AAV8Z6U9_9CUCU</name>
<evidence type="ECO:0000313" key="4">
    <source>
        <dbReference type="EMBL" id="KAJ8959272.1"/>
    </source>
</evidence>
<dbReference type="InterPro" id="IPR052587">
    <property type="entry name" value="TELO2-interacting_protein_1"/>
</dbReference>
<dbReference type="Pfam" id="PF24176">
    <property type="entry name" value="TPR_TTI1_2nd"/>
    <property type="match status" value="1"/>
</dbReference>
<dbReference type="PANTHER" id="PTHR18460:SF3">
    <property type="entry name" value="TELO2-INTERACTING PROTEIN 1 HOMOLOG"/>
    <property type="match status" value="1"/>
</dbReference>
<dbReference type="SUPFAM" id="SSF48371">
    <property type="entry name" value="ARM repeat"/>
    <property type="match status" value="1"/>
</dbReference>
<accession>A0AAV8Z6U9</accession>
<dbReference type="InterPro" id="IPR021133">
    <property type="entry name" value="HEAT_type_2"/>
</dbReference>
<dbReference type="InterPro" id="IPR011989">
    <property type="entry name" value="ARM-like"/>
</dbReference>
<gene>
    <name evidence="4" type="ORF">NQ314_006300</name>
</gene>
<dbReference type="Gene3D" id="1.25.10.10">
    <property type="entry name" value="Leucine-rich Repeat Variant"/>
    <property type="match status" value="1"/>
</dbReference>
<reference evidence="4" key="1">
    <citation type="journal article" date="2023" name="Insect Mol. Biol.">
        <title>Genome sequencing provides insights into the evolution of gene families encoding plant cell wall-degrading enzymes in longhorned beetles.</title>
        <authorList>
            <person name="Shin N.R."/>
            <person name="Okamura Y."/>
            <person name="Kirsch R."/>
            <person name="Pauchet Y."/>
        </authorList>
    </citation>
    <scope>NUCLEOTIDE SEQUENCE</scope>
    <source>
        <strain evidence="4">RBIC_L_NR</strain>
    </source>
</reference>
<dbReference type="GO" id="GO:0005737">
    <property type="term" value="C:cytoplasm"/>
    <property type="evidence" value="ECO:0007669"/>
    <property type="project" value="TreeGrafter"/>
</dbReference>
<dbReference type="Pfam" id="PF24173">
    <property type="entry name" value="TPR_TTI1_N"/>
    <property type="match status" value="1"/>
</dbReference>
<dbReference type="InterPro" id="IPR057566">
    <property type="entry name" value="TPR_TTI1_N"/>
</dbReference>
<evidence type="ECO:0000259" key="2">
    <source>
        <dbReference type="Pfam" id="PF24173"/>
    </source>
</evidence>
<evidence type="ECO:0000256" key="1">
    <source>
        <dbReference type="PROSITE-ProRule" id="PRU00103"/>
    </source>
</evidence>
<comment type="caution">
    <text evidence="4">The sequence shown here is derived from an EMBL/GenBank/DDBJ whole genome shotgun (WGS) entry which is preliminary data.</text>
</comment>
<dbReference type="PANTHER" id="PTHR18460">
    <property type="entry name" value="TEL2 INTERACTING PROTEIN 1 TTI1 FAMILY MEMBER"/>
    <property type="match status" value="1"/>
</dbReference>
<dbReference type="EMBL" id="JANEYF010001687">
    <property type="protein sequence ID" value="KAJ8959272.1"/>
    <property type="molecule type" value="Genomic_DNA"/>
</dbReference>
<dbReference type="InterPro" id="IPR057567">
    <property type="entry name" value="TPR_TTI1_C"/>
</dbReference>
<dbReference type="Pfam" id="PF24181">
    <property type="entry name" value="TPR_TTI1_C"/>
    <property type="match status" value="1"/>
</dbReference>
<keyword evidence="5" id="KW-1185">Reference proteome</keyword>
<dbReference type="InterPro" id="IPR049362">
    <property type="entry name" value="TTI1_rpt"/>
</dbReference>
<dbReference type="AlphaFoldDB" id="A0AAV8Z6U9"/>